<proteinExistence type="predicted"/>
<feature type="transmembrane region" description="Helical" evidence="1">
    <location>
        <begin position="259"/>
        <end position="278"/>
    </location>
</feature>
<organism evidence="2 3">
    <name type="scientific">Agreia bicolorata</name>
    <dbReference type="NCBI Taxonomy" id="110935"/>
    <lineage>
        <taxon>Bacteria</taxon>
        <taxon>Bacillati</taxon>
        <taxon>Actinomycetota</taxon>
        <taxon>Actinomycetes</taxon>
        <taxon>Micrococcales</taxon>
        <taxon>Microbacteriaceae</taxon>
        <taxon>Agreia</taxon>
    </lineage>
</organism>
<accession>A0ABR5CDX0</accession>
<feature type="transmembrane region" description="Helical" evidence="1">
    <location>
        <begin position="166"/>
        <end position="189"/>
    </location>
</feature>
<dbReference type="PANTHER" id="PTHR37422:SF13">
    <property type="entry name" value="LIPOPOLYSACCHARIDE BIOSYNTHESIS PROTEIN PA4999-RELATED"/>
    <property type="match status" value="1"/>
</dbReference>
<sequence length="341" mass="37677">MSSWLLFAGIASIFRSPQPVSSLYIVVWTAASIFALMVTLRYMEKREELVTVGTYAIGLVSALSLLAWAANQTLGLHFPLTISDTGDAFVRIVGLSFEPNIMGAICCLWFALVLYWRERLTRRVLVISIVIAMAGVLTMTRATWFSLGIILLLTLLRRRKPVTQNIVGVFLISLTVILSMGSGGPTWLLPLLDRASSIFTLDSGTAAFRITSWRLAFSDIQSNDSILTGLGSNSFSQRHGDLVSTARIDYLSNAWIAQLYDSGLIGLTLLLVGLFALWRRTSTPIESLGFFLGLGATSALTSSIWFAFPWVFMALFDSGENPKSNSLRQIYEKKRPLSIRL</sequence>
<protein>
    <recommendedName>
        <fullName evidence="4">O-Antigen ligase</fullName>
    </recommendedName>
</protein>
<keyword evidence="1" id="KW-0812">Transmembrane</keyword>
<evidence type="ECO:0008006" key="4">
    <source>
        <dbReference type="Google" id="ProtNLM"/>
    </source>
</evidence>
<feature type="transmembrane region" description="Helical" evidence="1">
    <location>
        <begin position="49"/>
        <end position="69"/>
    </location>
</feature>
<feature type="transmembrane region" description="Helical" evidence="1">
    <location>
        <begin position="290"/>
        <end position="316"/>
    </location>
</feature>
<gene>
    <name evidence="2" type="ORF">TZ00_14375</name>
</gene>
<evidence type="ECO:0000256" key="1">
    <source>
        <dbReference type="SAM" id="Phobius"/>
    </source>
</evidence>
<comment type="caution">
    <text evidence="2">The sequence shown here is derived from an EMBL/GenBank/DDBJ whole genome shotgun (WGS) entry which is preliminary data.</text>
</comment>
<dbReference type="Proteomes" id="UP000032503">
    <property type="component" value="Unassembled WGS sequence"/>
</dbReference>
<name>A0ABR5CDX0_9MICO</name>
<keyword evidence="1" id="KW-0472">Membrane</keyword>
<dbReference type="InterPro" id="IPR051533">
    <property type="entry name" value="WaaL-like"/>
</dbReference>
<feature type="transmembrane region" description="Helical" evidence="1">
    <location>
        <begin position="25"/>
        <end position="42"/>
    </location>
</feature>
<evidence type="ECO:0000313" key="3">
    <source>
        <dbReference type="Proteomes" id="UP000032503"/>
    </source>
</evidence>
<keyword evidence="1" id="KW-1133">Transmembrane helix</keyword>
<reference evidence="2 3" key="1">
    <citation type="journal article" date="2001" name="Int. J. Syst. Evol. Microbiol.">
        <title>Agreia bicolorata gen. nov., sp. nov., to accommodate actinobacteria isolated from narrow reed grass infected by the nematode Heteroanguina graminophila.</title>
        <authorList>
            <person name="Evtushenko L.I."/>
            <person name="Dorofeeva L.V."/>
            <person name="Dobrovolskaya T.G."/>
            <person name="Streshinskaya G.M."/>
            <person name="Subbotin S.A."/>
            <person name="Tiedje J.M."/>
        </authorList>
    </citation>
    <scope>NUCLEOTIDE SEQUENCE [LARGE SCALE GENOMIC DNA]</scope>
    <source>
        <strain evidence="2 3">VKM Ac-1804</strain>
    </source>
</reference>
<dbReference type="PANTHER" id="PTHR37422">
    <property type="entry name" value="TEICHURONIC ACID BIOSYNTHESIS PROTEIN TUAE"/>
    <property type="match status" value="1"/>
</dbReference>
<keyword evidence="3" id="KW-1185">Reference proteome</keyword>
<dbReference type="EMBL" id="JYFC01000006">
    <property type="protein sequence ID" value="KJC63682.1"/>
    <property type="molecule type" value="Genomic_DNA"/>
</dbReference>
<feature type="transmembrane region" description="Helical" evidence="1">
    <location>
        <begin position="124"/>
        <end position="154"/>
    </location>
</feature>
<evidence type="ECO:0000313" key="2">
    <source>
        <dbReference type="EMBL" id="KJC63682.1"/>
    </source>
</evidence>
<feature type="transmembrane region" description="Helical" evidence="1">
    <location>
        <begin position="89"/>
        <end position="112"/>
    </location>
</feature>